<protein>
    <submittedName>
        <fullName evidence="1">Uncharacterized protein</fullName>
    </submittedName>
</protein>
<dbReference type="AlphaFoldDB" id="A0A1E5XU06"/>
<evidence type="ECO:0000313" key="2">
    <source>
        <dbReference type="Proteomes" id="UP000095463"/>
    </source>
</evidence>
<dbReference type="RefSeq" id="WP_069908773.1">
    <property type="nucleotide sequence ID" value="NZ_LAJE02000095.1"/>
</dbReference>
<dbReference type="OrthoDB" id="5449792at2"/>
<proteinExistence type="predicted"/>
<name>A0A1E5XU06_9HYPH</name>
<evidence type="ECO:0000313" key="1">
    <source>
        <dbReference type="EMBL" id="OEO32062.1"/>
    </source>
</evidence>
<keyword evidence="2" id="KW-1185">Reference proteome</keyword>
<comment type="caution">
    <text evidence="1">The sequence shown here is derived from an EMBL/GenBank/DDBJ whole genome shotgun (WGS) entry which is preliminary data.</text>
</comment>
<dbReference type="EMBL" id="LAJE02000095">
    <property type="protein sequence ID" value="OEO32062.1"/>
    <property type="molecule type" value="Genomic_DNA"/>
</dbReference>
<organism evidence="1 2">
    <name type="scientific">Devosia insulae DS-56</name>
    <dbReference type="NCBI Taxonomy" id="1116389"/>
    <lineage>
        <taxon>Bacteria</taxon>
        <taxon>Pseudomonadati</taxon>
        <taxon>Pseudomonadota</taxon>
        <taxon>Alphaproteobacteria</taxon>
        <taxon>Hyphomicrobiales</taxon>
        <taxon>Devosiaceae</taxon>
        <taxon>Devosia</taxon>
    </lineage>
</organism>
<accession>A0A1E5XU06</accession>
<sequence length="236" mass="26486">MLAELFVYAASYRATPPAFRPHLGEAVGLWARGQRQTRAWAPHLANSRGLIDTTIDDLTARRTVVVLGSGPLFDVPVESLCRTFKRVILVDRIHLSTVGQRIDRYPNVERQWRDLSTASNPDALDFLEAIDDLDWVISLSLVSQLARAAPGAGRQVVDGHLDRLAALPCPATLVTDLDYRVFNRHGVMLDTADLLHGRPVPRSGLRWKWEVAPFGEEGHHTRRVHSMAAWPDWRHA</sequence>
<dbReference type="Proteomes" id="UP000095463">
    <property type="component" value="Unassembled WGS sequence"/>
</dbReference>
<gene>
    <name evidence="1" type="ORF">VW23_013290</name>
</gene>
<reference evidence="1 2" key="1">
    <citation type="journal article" date="2015" name="Genome Announc.">
        <title>Genome Assemblies of Three Soil-Associated Devosia species: D. insulae, D. limi, and D. soli.</title>
        <authorList>
            <person name="Hassan Y.I."/>
            <person name="Lepp D."/>
            <person name="Zhou T."/>
        </authorList>
    </citation>
    <scope>NUCLEOTIDE SEQUENCE [LARGE SCALE GENOMIC DNA]</scope>
    <source>
        <strain evidence="1 2">DS-56</strain>
    </source>
</reference>